<dbReference type="SUPFAM" id="SSF53474">
    <property type="entry name" value="alpha/beta-Hydrolases"/>
    <property type="match status" value="1"/>
</dbReference>
<gene>
    <name evidence="4" type="ORF">B0J12DRAFT_701768</name>
</gene>
<organism evidence="4 5">
    <name type="scientific">Macrophomina phaseolina</name>
    <dbReference type="NCBI Taxonomy" id="35725"/>
    <lineage>
        <taxon>Eukaryota</taxon>
        <taxon>Fungi</taxon>
        <taxon>Dikarya</taxon>
        <taxon>Ascomycota</taxon>
        <taxon>Pezizomycotina</taxon>
        <taxon>Dothideomycetes</taxon>
        <taxon>Dothideomycetes incertae sedis</taxon>
        <taxon>Botryosphaeriales</taxon>
        <taxon>Botryosphaeriaceae</taxon>
        <taxon>Macrophomina</taxon>
    </lineage>
</organism>
<dbReference type="InterPro" id="IPR005645">
    <property type="entry name" value="FSH-like_dom"/>
</dbReference>
<dbReference type="PANTHER" id="PTHR48070">
    <property type="entry name" value="ESTERASE OVCA2"/>
    <property type="match status" value="1"/>
</dbReference>
<dbReference type="InterPro" id="IPR050593">
    <property type="entry name" value="LovG"/>
</dbReference>
<dbReference type="InterPro" id="IPR029058">
    <property type="entry name" value="AB_hydrolase_fold"/>
</dbReference>
<dbReference type="Proteomes" id="UP000774617">
    <property type="component" value="Unassembled WGS sequence"/>
</dbReference>
<reference evidence="4 5" key="1">
    <citation type="journal article" date="2021" name="Nat. Commun.">
        <title>Genetic determinants of endophytism in the Arabidopsis root mycobiome.</title>
        <authorList>
            <person name="Mesny F."/>
            <person name="Miyauchi S."/>
            <person name="Thiergart T."/>
            <person name="Pickel B."/>
            <person name="Atanasova L."/>
            <person name="Karlsson M."/>
            <person name="Huettel B."/>
            <person name="Barry K.W."/>
            <person name="Haridas S."/>
            <person name="Chen C."/>
            <person name="Bauer D."/>
            <person name="Andreopoulos W."/>
            <person name="Pangilinan J."/>
            <person name="LaButti K."/>
            <person name="Riley R."/>
            <person name="Lipzen A."/>
            <person name="Clum A."/>
            <person name="Drula E."/>
            <person name="Henrissat B."/>
            <person name="Kohler A."/>
            <person name="Grigoriev I.V."/>
            <person name="Martin F.M."/>
            <person name="Hacquard S."/>
        </authorList>
    </citation>
    <scope>NUCLEOTIDE SEQUENCE [LARGE SCALE GENOMIC DNA]</scope>
    <source>
        <strain evidence="4 5">MPI-SDFR-AT-0080</strain>
    </source>
</reference>
<keyword evidence="5" id="KW-1185">Reference proteome</keyword>
<evidence type="ECO:0000313" key="5">
    <source>
        <dbReference type="Proteomes" id="UP000774617"/>
    </source>
</evidence>
<dbReference type="Gene3D" id="3.40.50.1820">
    <property type="entry name" value="alpha/beta hydrolase"/>
    <property type="match status" value="1"/>
</dbReference>
<keyword evidence="1 4" id="KW-0378">Hydrolase</keyword>
<feature type="region of interest" description="Disordered" evidence="2">
    <location>
        <begin position="161"/>
        <end position="186"/>
    </location>
</feature>
<feature type="domain" description="Serine hydrolase" evidence="3">
    <location>
        <begin position="1"/>
        <end position="129"/>
    </location>
</feature>
<protein>
    <submittedName>
        <fullName evidence="4">Serine hydrolase-domain-containing protein</fullName>
    </submittedName>
</protein>
<evidence type="ECO:0000256" key="2">
    <source>
        <dbReference type="SAM" id="MobiDB-lite"/>
    </source>
</evidence>
<sequence>MRVLCLHGRGSNTETAGLRSLLEPEYEFEFVEGRWPHLEGNWSLHTVDFSKSKLYGYYNGLDLDDILQTENELRQIIKDHGPFDGILGYSQGATLAAQLVIRYILEDPFATIQELPLKFAIFINGATPPCVLPLTETPLECPLEEFAEAAHLFSVFKPNDSDNRTKLRPAKLQNGRKVNHPDPQPT</sequence>
<evidence type="ECO:0000313" key="4">
    <source>
        <dbReference type="EMBL" id="KAH7044042.1"/>
    </source>
</evidence>
<evidence type="ECO:0000259" key="3">
    <source>
        <dbReference type="Pfam" id="PF03959"/>
    </source>
</evidence>
<comment type="caution">
    <text evidence="4">The sequence shown here is derived from an EMBL/GenBank/DDBJ whole genome shotgun (WGS) entry which is preliminary data.</text>
</comment>
<accession>A0ABQ8G434</accession>
<dbReference type="PANTHER" id="PTHR48070:SF6">
    <property type="entry name" value="ESTERASE OVCA2"/>
    <property type="match status" value="1"/>
</dbReference>
<dbReference type="EMBL" id="JAGTJR010000021">
    <property type="protein sequence ID" value="KAH7044042.1"/>
    <property type="molecule type" value="Genomic_DNA"/>
</dbReference>
<dbReference type="Pfam" id="PF03959">
    <property type="entry name" value="FSH1"/>
    <property type="match status" value="1"/>
</dbReference>
<evidence type="ECO:0000256" key="1">
    <source>
        <dbReference type="ARBA" id="ARBA00022801"/>
    </source>
</evidence>
<proteinExistence type="predicted"/>
<name>A0ABQ8G434_9PEZI</name>
<dbReference type="GO" id="GO:0016787">
    <property type="term" value="F:hydrolase activity"/>
    <property type="evidence" value="ECO:0007669"/>
    <property type="project" value="UniProtKB-KW"/>
</dbReference>